<evidence type="ECO:0000259" key="1">
    <source>
        <dbReference type="Pfam" id="PF11638"/>
    </source>
</evidence>
<evidence type="ECO:0000313" key="2">
    <source>
        <dbReference type="EMBL" id="GGM11943.1"/>
    </source>
</evidence>
<dbReference type="InterPro" id="IPR038454">
    <property type="entry name" value="DnaA_N_sf"/>
</dbReference>
<dbReference type="SUPFAM" id="SSF46785">
    <property type="entry name" value="Winged helix' DNA-binding domain"/>
    <property type="match status" value="1"/>
</dbReference>
<dbReference type="RefSeq" id="WP_028288445.1">
    <property type="nucleotide sequence ID" value="NZ_BMLF01000004.1"/>
</dbReference>
<dbReference type="InterPro" id="IPR024633">
    <property type="entry name" value="DnaA_N_dom"/>
</dbReference>
<reference evidence="2" key="1">
    <citation type="journal article" date="2014" name="Int. J. Syst. Evol. Microbiol.">
        <title>Complete genome sequence of Corynebacterium casei LMG S-19264T (=DSM 44701T), isolated from a smear-ripened cheese.</title>
        <authorList>
            <consortium name="US DOE Joint Genome Institute (JGI-PGF)"/>
            <person name="Walter F."/>
            <person name="Albersmeier A."/>
            <person name="Kalinowski J."/>
            <person name="Ruckert C."/>
        </authorList>
    </citation>
    <scope>NUCLEOTIDE SEQUENCE</scope>
    <source>
        <strain evidence="2">CGMCC 1.6293</strain>
    </source>
</reference>
<feature type="domain" description="DnaA N-terminal" evidence="1">
    <location>
        <begin position="151"/>
        <end position="210"/>
    </location>
</feature>
<gene>
    <name evidence="2" type="ORF">GCM10011534_37590</name>
</gene>
<dbReference type="InterPro" id="IPR036390">
    <property type="entry name" value="WH_DNA-bd_sf"/>
</dbReference>
<dbReference type="EMBL" id="BMLF01000004">
    <property type="protein sequence ID" value="GGM11943.1"/>
    <property type="molecule type" value="Genomic_DNA"/>
</dbReference>
<accession>A0A917T699</accession>
<keyword evidence="3" id="KW-1185">Reference proteome</keyword>
<organism evidence="2 3">
    <name type="scientific">Pseudooceanicola nanhaiensis</name>
    <dbReference type="NCBI Taxonomy" id="375761"/>
    <lineage>
        <taxon>Bacteria</taxon>
        <taxon>Pseudomonadati</taxon>
        <taxon>Pseudomonadota</taxon>
        <taxon>Alphaproteobacteria</taxon>
        <taxon>Rhodobacterales</taxon>
        <taxon>Paracoccaceae</taxon>
        <taxon>Pseudooceanicola</taxon>
    </lineage>
</organism>
<evidence type="ECO:0000313" key="3">
    <source>
        <dbReference type="Proteomes" id="UP000649829"/>
    </source>
</evidence>
<proteinExistence type="predicted"/>
<dbReference type="Gene3D" id="3.30.300.180">
    <property type="match status" value="1"/>
</dbReference>
<protein>
    <recommendedName>
        <fullName evidence="1">DnaA N-terminal domain-containing protein</fullName>
    </recommendedName>
</protein>
<dbReference type="Pfam" id="PF11638">
    <property type="entry name" value="DnaA_N"/>
    <property type="match status" value="1"/>
</dbReference>
<comment type="caution">
    <text evidence="2">The sequence shown here is derived from an EMBL/GenBank/DDBJ whole genome shotgun (WGS) entry which is preliminary data.</text>
</comment>
<reference evidence="2" key="2">
    <citation type="submission" date="2020-09" db="EMBL/GenBank/DDBJ databases">
        <authorList>
            <person name="Sun Q."/>
            <person name="Zhou Y."/>
        </authorList>
    </citation>
    <scope>NUCLEOTIDE SEQUENCE</scope>
    <source>
        <strain evidence="2">CGMCC 1.6293</strain>
    </source>
</reference>
<sequence>MQKPKAVGPQAGARKYDILSALMAFALSQDKIVQRRVMRIMALITARYNWQRDELCVGQREIARMWSVDERTVKREMAVLRGLGWLVQKRKGARGRLSVYGLDLERMMEDTRPAWPLIGPDFVERVGGRPEAPESNVVPLRGPVPMAGEGVWATAQARLHAEDPVTYGAWFHGLSEVEAGQGRLVLAAPSAFHATYVRTHFLTRLTSLARRIDPTLGEVRIEH</sequence>
<dbReference type="AlphaFoldDB" id="A0A917T699"/>
<dbReference type="Proteomes" id="UP000649829">
    <property type="component" value="Unassembled WGS sequence"/>
</dbReference>
<name>A0A917T699_9RHOB</name>